<dbReference type="InterPro" id="IPR046258">
    <property type="entry name" value="DUF6291"/>
</dbReference>
<feature type="domain" description="DUF6291" evidence="2">
    <location>
        <begin position="7"/>
        <end position="86"/>
    </location>
</feature>
<name>A0A8S5P8H5_9CAUD</name>
<organism evidence="3">
    <name type="scientific">Siphoviridae sp. ct8Hx23</name>
    <dbReference type="NCBI Taxonomy" id="2825360"/>
    <lineage>
        <taxon>Viruses</taxon>
        <taxon>Duplodnaviria</taxon>
        <taxon>Heunggongvirae</taxon>
        <taxon>Uroviricota</taxon>
        <taxon>Caudoviricetes</taxon>
    </lineage>
</organism>
<evidence type="ECO:0000259" key="2">
    <source>
        <dbReference type="Pfam" id="PF19808"/>
    </source>
</evidence>
<evidence type="ECO:0000256" key="1">
    <source>
        <dbReference type="SAM" id="MobiDB-lite"/>
    </source>
</evidence>
<evidence type="ECO:0000313" key="3">
    <source>
        <dbReference type="EMBL" id="DAE02909.1"/>
    </source>
</evidence>
<dbReference type="EMBL" id="BK015355">
    <property type="protein sequence ID" value="DAE02909.1"/>
    <property type="molecule type" value="Genomic_DNA"/>
</dbReference>
<proteinExistence type="predicted"/>
<reference evidence="3" key="1">
    <citation type="journal article" date="2021" name="Proc. Natl. Acad. Sci. U.S.A.">
        <title>A Catalog of Tens of Thousands of Viruses from Human Metagenomes Reveals Hidden Associations with Chronic Diseases.</title>
        <authorList>
            <person name="Tisza M.J."/>
            <person name="Buck C.B."/>
        </authorList>
    </citation>
    <scope>NUCLEOTIDE SEQUENCE</scope>
    <source>
        <strain evidence="3">Ct8Hx23</strain>
    </source>
</reference>
<accession>A0A8S5P8H5</accession>
<dbReference type="Pfam" id="PF19808">
    <property type="entry name" value="DUF6291"/>
    <property type="match status" value="1"/>
</dbReference>
<feature type="compositionally biased region" description="Low complexity" evidence="1">
    <location>
        <begin position="95"/>
        <end position="106"/>
    </location>
</feature>
<feature type="region of interest" description="Disordered" evidence="1">
    <location>
        <begin position="75"/>
        <end position="159"/>
    </location>
</feature>
<sequence>MSDEHSSFIMYNESWGGIQLLSREQRGDLLTALMAFNGAADCEMPEMDQATACVFAMLRPRLEANKQKYQEALEKRKEGGKLGGRPAKPQGSEKNPVSVSDPVSVNDLKDNKDTPLTPQGEQGVGEGTAEESSDAPLKAPEPGTEAPATGTAPQADLSHGNPAWKEFQYVFSLWPLQQGKEKAWREYAVLRARHLVPEAYALADIIERFKTEDRRWKRGYVPMMANWLRDRRWDDVPEKAPAKSYAPDENGRQMYVDEAEQNYTSTDMVDISAVL</sequence>
<protein>
    <submittedName>
        <fullName evidence="3">Putative replisome organizer protein</fullName>
    </submittedName>
</protein>